<keyword evidence="3" id="KW-1185">Reference proteome</keyword>
<gene>
    <name evidence="2" type="ORF">T03_12970</name>
</gene>
<sequence length="131" mass="14817">VDVEEVISQNKKQAHTRKNYSRGCSPVALGLRAQSGSRSEHPAANATLGAKHGDRRRHSRTLVNAAVVRQHDEWQHVIPLAWVPIDQDGQHVQERAVKPLCLSIPLWVVWEGSRLANAEEPAHLQHHRRFK</sequence>
<feature type="non-terminal residue" evidence="2">
    <location>
        <position position="131"/>
    </location>
</feature>
<evidence type="ECO:0000313" key="3">
    <source>
        <dbReference type="Proteomes" id="UP000054653"/>
    </source>
</evidence>
<organism evidence="2 3">
    <name type="scientific">Trichinella britovi</name>
    <name type="common">Parasitic roundworm</name>
    <dbReference type="NCBI Taxonomy" id="45882"/>
    <lineage>
        <taxon>Eukaryota</taxon>
        <taxon>Metazoa</taxon>
        <taxon>Ecdysozoa</taxon>
        <taxon>Nematoda</taxon>
        <taxon>Enoplea</taxon>
        <taxon>Dorylaimia</taxon>
        <taxon>Trichinellida</taxon>
        <taxon>Trichinellidae</taxon>
        <taxon>Trichinella</taxon>
    </lineage>
</organism>
<protein>
    <submittedName>
        <fullName evidence="2">Uncharacterized protein</fullName>
    </submittedName>
</protein>
<evidence type="ECO:0000256" key="1">
    <source>
        <dbReference type="SAM" id="MobiDB-lite"/>
    </source>
</evidence>
<evidence type="ECO:0000313" key="2">
    <source>
        <dbReference type="EMBL" id="KRY32408.1"/>
    </source>
</evidence>
<feature type="non-terminal residue" evidence="2">
    <location>
        <position position="1"/>
    </location>
</feature>
<proteinExistence type="predicted"/>
<dbReference type="AlphaFoldDB" id="A0A0V1B5V3"/>
<comment type="caution">
    <text evidence="2">The sequence shown here is derived from an EMBL/GenBank/DDBJ whole genome shotgun (WGS) entry which is preliminary data.</text>
</comment>
<accession>A0A0V1B5V3</accession>
<name>A0A0V1B5V3_TRIBR</name>
<reference evidence="2 3" key="1">
    <citation type="submission" date="2015-01" db="EMBL/GenBank/DDBJ databases">
        <title>Evolution of Trichinella species and genotypes.</title>
        <authorList>
            <person name="Korhonen P.K."/>
            <person name="Edoardo P."/>
            <person name="Giuseppe L.R."/>
            <person name="Gasser R.B."/>
        </authorList>
    </citation>
    <scope>NUCLEOTIDE SEQUENCE [LARGE SCALE GENOMIC DNA]</scope>
    <source>
        <strain evidence="2">ISS120</strain>
    </source>
</reference>
<dbReference type="EMBL" id="JYDI01001373">
    <property type="protein sequence ID" value="KRY32408.1"/>
    <property type="molecule type" value="Genomic_DNA"/>
</dbReference>
<feature type="region of interest" description="Disordered" evidence="1">
    <location>
        <begin position="32"/>
        <end position="58"/>
    </location>
</feature>
<dbReference type="Proteomes" id="UP000054653">
    <property type="component" value="Unassembled WGS sequence"/>
</dbReference>